<reference evidence="1 2" key="1">
    <citation type="submission" date="2015-03" db="EMBL/GenBank/DDBJ databases">
        <title>Genome Sequence of Kiloniella spongiae MEBiC09566, isolated from a marine sponge.</title>
        <authorList>
            <person name="Shao Z."/>
            <person name="Wang L."/>
            <person name="Li X."/>
        </authorList>
    </citation>
    <scope>NUCLEOTIDE SEQUENCE [LARGE SCALE GENOMIC DNA]</scope>
    <source>
        <strain evidence="1 2">MEBiC09566</strain>
    </source>
</reference>
<dbReference type="RefSeq" id="WP_047763977.1">
    <property type="nucleotide sequence ID" value="NZ_LAQL01000006.1"/>
</dbReference>
<dbReference type="Proteomes" id="UP000035444">
    <property type="component" value="Unassembled WGS sequence"/>
</dbReference>
<sequence>MWFWDGIQLDDFLVCHPRIRIAEINDDKVELVGEYHLKAQLVGSQLIDKTFRLRVVCPREYPSKLPTVLDESNYFPRSQEYHTYTNGSFCLGSELKIKSLLHSDKSITAFFGNVVDPFLYAVSHRIEFGNYPFGELAHGEKGLVDEYEDILRLQGKEAVVLALKALGKRKREANKLSCPCRCKKRLGCCEYRFKLNSFRMIERRRWFREHLKQSFTPIERPPKKKRILKSKSKIT</sequence>
<gene>
    <name evidence="1" type="ORF">WH96_09770</name>
</gene>
<accession>A0A0H2MEG8</accession>
<name>A0A0H2MEG8_9PROT</name>
<dbReference type="OrthoDB" id="9808814at2"/>
<protein>
    <submittedName>
        <fullName evidence="1">Uncharacterized protein</fullName>
    </submittedName>
</protein>
<dbReference type="EMBL" id="LAQL01000006">
    <property type="protein sequence ID" value="KLN60763.1"/>
    <property type="molecule type" value="Genomic_DNA"/>
</dbReference>
<organism evidence="1 2">
    <name type="scientific">Kiloniella spongiae</name>
    <dbReference type="NCBI Taxonomy" id="1489064"/>
    <lineage>
        <taxon>Bacteria</taxon>
        <taxon>Pseudomonadati</taxon>
        <taxon>Pseudomonadota</taxon>
        <taxon>Alphaproteobacteria</taxon>
        <taxon>Rhodospirillales</taxon>
        <taxon>Kiloniellaceae</taxon>
        <taxon>Kiloniella</taxon>
    </lineage>
</organism>
<dbReference type="AlphaFoldDB" id="A0A0H2MEG8"/>
<dbReference type="STRING" id="1489064.WH96_09770"/>
<keyword evidence="2" id="KW-1185">Reference proteome</keyword>
<evidence type="ECO:0000313" key="1">
    <source>
        <dbReference type="EMBL" id="KLN60763.1"/>
    </source>
</evidence>
<comment type="caution">
    <text evidence="1">The sequence shown here is derived from an EMBL/GenBank/DDBJ whole genome shotgun (WGS) entry which is preliminary data.</text>
</comment>
<evidence type="ECO:0000313" key="2">
    <source>
        <dbReference type="Proteomes" id="UP000035444"/>
    </source>
</evidence>
<proteinExistence type="predicted"/>